<dbReference type="Proteomes" id="UP000006251">
    <property type="component" value="Unassembled WGS sequence"/>
</dbReference>
<keyword evidence="6" id="KW-0808">Transferase</keyword>
<dbReference type="PIRSF" id="PIRSF005572">
    <property type="entry name" value="NifS"/>
    <property type="match status" value="1"/>
</dbReference>
<dbReference type="InterPro" id="IPR000192">
    <property type="entry name" value="Aminotrans_V_dom"/>
</dbReference>
<dbReference type="STRING" id="1121922.GCA_000428905_01406"/>
<dbReference type="EC" id="2.8.1.7" evidence="4"/>
<dbReference type="InterPro" id="IPR015421">
    <property type="entry name" value="PyrdxlP-dep_Trfase_major"/>
</dbReference>
<feature type="domain" description="Aminotransferase class V" evidence="10">
    <location>
        <begin position="44"/>
        <end position="414"/>
    </location>
</feature>
<dbReference type="GO" id="GO:0030170">
    <property type="term" value="F:pyridoxal phosphate binding"/>
    <property type="evidence" value="ECO:0007669"/>
    <property type="project" value="InterPro"/>
</dbReference>
<organism evidence="11 12">
    <name type="scientific">Brumicola pallidula DSM 14239 = ACAM 615</name>
    <dbReference type="NCBI Taxonomy" id="1121922"/>
    <lineage>
        <taxon>Bacteria</taxon>
        <taxon>Pseudomonadati</taxon>
        <taxon>Pseudomonadota</taxon>
        <taxon>Gammaproteobacteria</taxon>
        <taxon>Alteromonadales</taxon>
        <taxon>Alteromonadaceae</taxon>
        <taxon>Brumicola</taxon>
    </lineage>
</organism>
<gene>
    <name evidence="11" type="primary">csd</name>
    <name evidence="11" type="ORF">GPAL_0883</name>
</gene>
<dbReference type="InterPro" id="IPR010970">
    <property type="entry name" value="Cys_dSase_SufS"/>
</dbReference>
<comment type="caution">
    <text evidence="11">The sequence shown here is derived from an EMBL/GenBank/DDBJ whole genome shotgun (WGS) entry which is preliminary data.</text>
</comment>
<dbReference type="RefSeq" id="WP_006009545.1">
    <property type="nucleotide sequence ID" value="NZ_BAEQ01000016.1"/>
</dbReference>
<dbReference type="Gene3D" id="3.40.640.10">
    <property type="entry name" value="Type I PLP-dependent aspartate aminotransferase-like (Major domain)"/>
    <property type="match status" value="1"/>
</dbReference>
<evidence type="ECO:0000256" key="9">
    <source>
        <dbReference type="RuleBase" id="RU004504"/>
    </source>
</evidence>
<dbReference type="InterPro" id="IPR016454">
    <property type="entry name" value="Cysteine_dSase"/>
</dbReference>
<dbReference type="EMBL" id="BAEQ01000016">
    <property type="protein sequence ID" value="GAC27763.1"/>
    <property type="molecule type" value="Genomic_DNA"/>
</dbReference>
<evidence type="ECO:0000256" key="1">
    <source>
        <dbReference type="ARBA" id="ARBA00001933"/>
    </source>
</evidence>
<evidence type="ECO:0000256" key="8">
    <source>
        <dbReference type="ARBA" id="ARBA00050776"/>
    </source>
</evidence>
<dbReference type="Pfam" id="PF00266">
    <property type="entry name" value="Aminotran_5"/>
    <property type="match status" value="1"/>
</dbReference>
<dbReference type="AlphaFoldDB" id="K6ZFR9"/>
<evidence type="ECO:0000256" key="2">
    <source>
        <dbReference type="ARBA" id="ARBA00002824"/>
    </source>
</evidence>
<comment type="catalytic activity">
    <reaction evidence="8">
        <text>(sulfur carrier)-H + L-cysteine = (sulfur carrier)-SH + L-alanine</text>
        <dbReference type="Rhea" id="RHEA:43892"/>
        <dbReference type="Rhea" id="RHEA-COMP:14737"/>
        <dbReference type="Rhea" id="RHEA-COMP:14739"/>
        <dbReference type="ChEBI" id="CHEBI:29917"/>
        <dbReference type="ChEBI" id="CHEBI:35235"/>
        <dbReference type="ChEBI" id="CHEBI:57972"/>
        <dbReference type="ChEBI" id="CHEBI:64428"/>
        <dbReference type="EC" id="2.8.1.7"/>
    </reaction>
</comment>
<evidence type="ECO:0000259" key="10">
    <source>
        <dbReference type="Pfam" id="PF00266"/>
    </source>
</evidence>
<dbReference type="InterPro" id="IPR020578">
    <property type="entry name" value="Aminotrans_V_PyrdxlP_BS"/>
</dbReference>
<dbReference type="GO" id="GO:0031071">
    <property type="term" value="F:cysteine desulfurase activity"/>
    <property type="evidence" value="ECO:0007669"/>
    <property type="project" value="UniProtKB-EC"/>
</dbReference>
<evidence type="ECO:0000256" key="3">
    <source>
        <dbReference type="ARBA" id="ARBA00010447"/>
    </source>
</evidence>
<evidence type="ECO:0000256" key="6">
    <source>
        <dbReference type="ARBA" id="ARBA00022679"/>
    </source>
</evidence>
<evidence type="ECO:0000256" key="7">
    <source>
        <dbReference type="ARBA" id="ARBA00022898"/>
    </source>
</evidence>
<dbReference type="GO" id="GO:0006534">
    <property type="term" value="P:cysteine metabolic process"/>
    <property type="evidence" value="ECO:0007669"/>
    <property type="project" value="InterPro"/>
</dbReference>
<reference evidence="12" key="1">
    <citation type="journal article" date="2014" name="Environ. Microbiol.">
        <title>Comparative genomics of the marine bacterial genus Glaciecola reveals the high degree of genomic diversity and genomic characteristic for cold adaptation.</title>
        <authorList>
            <person name="Qin Q.L."/>
            <person name="Xie B.B."/>
            <person name="Yu Y."/>
            <person name="Shu Y.L."/>
            <person name="Rong J.C."/>
            <person name="Zhang Y.J."/>
            <person name="Zhao D.L."/>
            <person name="Chen X.L."/>
            <person name="Zhang X.Y."/>
            <person name="Chen B."/>
            <person name="Zhou B.C."/>
            <person name="Zhang Y.Z."/>
        </authorList>
    </citation>
    <scope>NUCLEOTIDE SEQUENCE [LARGE SCALE GENOMIC DNA]</scope>
    <source>
        <strain evidence="12">ACAM 615</strain>
    </source>
</reference>
<dbReference type="OrthoDB" id="9808002at2"/>
<name>K6ZFR9_9ALTE</name>
<dbReference type="PROSITE" id="PS00595">
    <property type="entry name" value="AA_TRANSFER_CLASS_5"/>
    <property type="match status" value="1"/>
</dbReference>
<comment type="cofactor">
    <cofactor evidence="1 9">
        <name>pyridoxal 5'-phosphate</name>
        <dbReference type="ChEBI" id="CHEBI:597326"/>
    </cofactor>
</comment>
<proteinExistence type="inferred from homology"/>
<dbReference type="PANTHER" id="PTHR43586">
    <property type="entry name" value="CYSTEINE DESULFURASE"/>
    <property type="match status" value="1"/>
</dbReference>
<evidence type="ECO:0000256" key="5">
    <source>
        <dbReference type="ARBA" id="ARBA00021850"/>
    </source>
</evidence>
<accession>K6ZFR9</accession>
<dbReference type="PANTHER" id="PTHR43586:SF8">
    <property type="entry name" value="CYSTEINE DESULFURASE 1, CHLOROPLASTIC"/>
    <property type="match status" value="1"/>
</dbReference>
<evidence type="ECO:0000256" key="4">
    <source>
        <dbReference type="ARBA" id="ARBA00012239"/>
    </source>
</evidence>
<evidence type="ECO:0000313" key="12">
    <source>
        <dbReference type="Proteomes" id="UP000006251"/>
    </source>
</evidence>
<dbReference type="SUPFAM" id="SSF53383">
    <property type="entry name" value="PLP-dependent transferases"/>
    <property type="match status" value="1"/>
</dbReference>
<dbReference type="Gene3D" id="3.90.1150.10">
    <property type="entry name" value="Aspartate Aminotransferase, domain 1"/>
    <property type="match status" value="1"/>
</dbReference>
<keyword evidence="12" id="KW-1185">Reference proteome</keyword>
<comment type="similarity">
    <text evidence="3">Belongs to the class-V pyridoxal-phosphate-dependent aminotransferase family. Csd subfamily.</text>
</comment>
<evidence type="ECO:0000313" key="11">
    <source>
        <dbReference type="EMBL" id="GAC27763.1"/>
    </source>
</evidence>
<keyword evidence="7" id="KW-0663">Pyridoxal phosphate</keyword>
<dbReference type="InterPro" id="IPR015422">
    <property type="entry name" value="PyrdxlP-dep_Trfase_small"/>
</dbReference>
<sequence length="427" mass="46762">MSSVALSNIETDKQTNAAARINPERVKALFPIFRNNELTRNLSYLDNAATSQKPEMVMQAMDDAMRLFHSPVNRGFYPLAEQTTTRYEQARERLKSFIGAATHRSVIFTASATDSINQVAQGFLLPRLKPGQNVWVTRMEHHSNYLPWQHVCEKSGASLRIIELNSTGELDLDRHPDIFSDTTAMIALTQTSNVLGTTNDVKAICEQAKQKHIPTLIDAAQAVVSNTINVQQLGCDFLVFSAHKMFAPTGIGILYIAPDRLDQVQPLRLGGGMVDFCADSIADTTWSEAPHRFEAGSPNLVGAIGFAAACDFVESLGQANIKMHIGELASSLYQQLSHYPNLHLVSPAKHLSSGIVSFYHDVIHAHDLAQIMGDSGVAVRAGHHCAQPLLRHLGVSSTLRISISVYNTNDDISAVVNALEHAEKVFA</sequence>
<dbReference type="CDD" id="cd06453">
    <property type="entry name" value="SufS_like"/>
    <property type="match status" value="1"/>
</dbReference>
<dbReference type="InterPro" id="IPR015424">
    <property type="entry name" value="PyrdxlP-dep_Trfase"/>
</dbReference>
<comment type="function">
    <text evidence="2">Catalyzes the removal of elemental sulfur and selenium atoms from L-cysteine, L-cystine, L-selenocysteine, and L-selenocystine to produce L-alanine.</text>
</comment>
<protein>
    <recommendedName>
        <fullName evidence="5">Probable cysteine desulfurase</fullName>
        <ecNumber evidence="4">2.8.1.7</ecNumber>
    </recommendedName>
</protein>